<dbReference type="AlphaFoldDB" id="A0A5N6DZU2"/>
<evidence type="ECO:0000313" key="1">
    <source>
        <dbReference type="EMBL" id="KAB8210718.1"/>
    </source>
</evidence>
<evidence type="ECO:0000313" key="2">
    <source>
        <dbReference type="Proteomes" id="UP000326532"/>
    </source>
</evidence>
<sequence length="80" mass="8858">MVDLHSAVLSIRLIIGRYSIHGKGQHGFFESKSYQTDTILTLLSCRKNTKDELHVSEAFAHQSIIGSTFLCHIRGATTLG</sequence>
<protein>
    <submittedName>
        <fullName evidence="1">Uncharacterized protein</fullName>
    </submittedName>
</protein>
<name>A0A5N6DZU2_ASPPA</name>
<dbReference type="VEuPathDB" id="FungiDB:BDV34DRAFT_139640"/>
<accession>A0A5N6DZU2</accession>
<reference evidence="1 2" key="1">
    <citation type="submission" date="2019-04" db="EMBL/GenBank/DDBJ databases">
        <title>Fungal friends and foes A comparative genomics study of 23 Aspergillus species from section Flavi.</title>
        <authorList>
            <consortium name="DOE Joint Genome Institute"/>
            <person name="Kjaerbolling I."/>
            <person name="Vesth T.C."/>
            <person name="Frisvad J.C."/>
            <person name="Nybo J.L."/>
            <person name="Theobald S."/>
            <person name="Kildgaard S."/>
            <person name="Petersen T.I."/>
            <person name="Kuo A."/>
            <person name="Sato A."/>
            <person name="Lyhne E.K."/>
            <person name="Kogle M.E."/>
            <person name="Wiebenga A."/>
            <person name="Kun R.S."/>
            <person name="Lubbers R.J."/>
            <person name="Makela M.R."/>
            <person name="Barry K."/>
            <person name="Chovatia M."/>
            <person name="Clum A."/>
            <person name="Daum C."/>
            <person name="Haridas S."/>
            <person name="He G."/>
            <person name="LaButti K."/>
            <person name="Lipzen A."/>
            <person name="Mondo S."/>
            <person name="Pangilinan J."/>
            <person name="Riley R."/>
            <person name="Salamov A."/>
            <person name="Simmons B.A."/>
            <person name="Magnuson J.K."/>
            <person name="Henrissat B."/>
            <person name="Mortensen U.H."/>
            <person name="Larsen T.O."/>
            <person name="De vries R.P."/>
            <person name="Grigoriev I.V."/>
            <person name="Machida M."/>
            <person name="Baker S.E."/>
            <person name="Andersen M.R."/>
        </authorList>
    </citation>
    <scope>NUCLEOTIDE SEQUENCE [LARGE SCALE GENOMIC DNA]</scope>
    <source>
        <strain evidence="1 2">CBS 117618</strain>
    </source>
</reference>
<proteinExistence type="predicted"/>
<gene>
    <name evidence="1" type="ORF">BDV34DRAFT_139640</name>
</gene>
<keyword evidence="2" id="KW-1185">Reference proteome</keyword>
<organism evidence="1 2">
    <name type="scientific">Aspergillus parasiticus</name>
    <dbReference type="NCBI Taxonomy" id="5067"/>
    <lineage>
        <taxon>Eukaryota</taxon>
        <taxon>Fungi</taxon>
        <taxon>Dikarya</taxon>
        <taxon>Ascomycota</taxon>
        <taxon>Pezizomycotina</taxon>
        <taxon>Eurotiomycetes</taxon>
        <taxon>Eurotiomycetidae</taxon>
        <taxon>Eurotiales</taxon>
        <taxon>Aspergillaceae</taxon>
        <taxon>Aspergillus</taxon>
        <taxon>Aspergillus subgen. Circumdati</taxon>
    </lineage>
</organism>
<dbReference type="EMBL" id="ML734941">
    <property type="protein sequence ID" value="KAB8210718.1"/>
    <property type="molecule type" value="Genomic_DNA"/>
</dbReference>
<dbReference type="Proteomes" id="UP000326532">
    <property type="component" value="Unassembled WGS sequence"/>
</dbReference>